<keyword evidence="6" id="KW-0804">Transcription</keyword>
<dbReference type="Pfam" id="PF08281">
    <property type="entry name" value="Sigma70_r4_2"/>
    <property type="match status" value="1"/>
</dbReference>
<dbReference type="InterPro" id="IPR014284">
    <property type="entry name" value="RNA_pol_sigma-70_dom"/>
</dbReference>
<dbReference type="InterPro" id="IPR032710">
    <property type="entry name" value="NTF2-like_dom_sf"/>
</dbReference>
<comment type="subunit">
    <text evidence="2">Interacts transiently with the RNA polymerase catalytic core formed by RpoA, RpoB, RpoC and RpoZ (2 alpha, 1 beta, 1 beta' and 1 omega subunit) to form the RNA polymerase holoenzyme that can initiate transcription.</text>
</comment>
<sequence length="307" mass="33461">MSGPADTDLGKAVDDFSAHKGRLFGIAYRMLGTVADAEDIVQDVWVKWQSYADRDSVRDVEAFLVTMTTRQAINATQTARVRRETYIGPWLPEPVDTSADPSLGAERAAALETAVLVVLEKMTPTERAAFVLREAFDYPYGRIAEVLEIKEPAARKLVSRARQAIESDRQVSVDTVHQRRLLAAFLNAARAGEFDELEALFATDVASYSDGGGVVRNASRIPVSGRTRVAKYVAAFASHFWTGVAIDWVDANGRASVVISRDGAPIAWLGVGAADDETIDRLYWVFNPAKLGHIAHVVDVPGESAAR</sequence>
<comment type="similarity">
    <text evidence="1">Belongs to the sigma-70 factor family. ECF subfamily.</text>
</comment>
<dbReference type="PANTHER" id="PTHR30173:SF36">
    <property type="entry name" value="ECF RNA POLYMERASE SIGMA FACTOR SIGJ"/>
    <property type="match status" value="1"/>
</dbReference>
<dbReference type="InterPro" id="IPR013324">
    <property type="entry name" value="RNA_pol_sigma_r3/r4-like"/>
</dbReference>
<dbReference type="NCBIfam" id="TIGR02937">
    <property type="entry name" value="sigma70-ECF"/>
    <property type="match status" value="1"/>
</dbReference>
<dbReference type="GO" id="GO:0016987">
    <property type="term" value="F:sigma factor activity"/>
    <property type="evidence" value="ECO:0007669"/>
    <property type="project" value="UniProtKB-KW"/>
</dbReference>
<evidence type="ECO:0000256" key="2">
    <source>
        <dbReference type="ARBA" id="ARBA00011344"/>
    </source>
</evidence>
<keyword evidence="10" id="KW-1185">Reference proteome</keyword>
<dbReference type="Gene3D" id="1.10.1740.10">
    <property type="match status" value="1"/>
</dbReference>
<dbReference type="SUPFAM" id="SSF54427">
    <property type="entry name" value="NTF2-like"/>
    <property type="match status" value="1"/>
</dbReference>
<dbReference type="InterPro" id="IPR007627">
    <property type="entry name" value="RNA_pol_sigma70_r2"/>
</dbReference>
<keyword evidence="4" id="KW-0731">Sigma factor</keyword>
<accession>A0A2N3VJN8</accession>
<dbReference type="GO" id="GO:0003677">
    <property type="term" value="F:DNA binding"/>
    <property type="evidence" value="ECO:0007669"/>
    <property type="project" value="UniProtKB-KW"/>
</dbReference>
<dbReference type="InterPro" id="IPR013325">
    <property type="entry name" value="RNA_pol_sigma_r2"/>
</dbReference>
<dbReference type="InterPro" id="IPR052704">
    <property type="entry name" value="ECF_Sigma-70_Domain"/>
</dbReference>
<feature type="domain" description="RNA polymerase sigma-70 region 2" evidence="7">
    <location>
        <begin position="16"/>
        <end position="76"/>
    </location>
</feature>
<evidence type="ECO:0000313" key="10">
    <source>
        <dbReference type="Proteomes" id="UP000233766"/>
    </source>
</evidence>
<dbReference type="SUPFAM" id="SSF88946">
    <property type="entry name" value="Sigma2 domain of RNA polymerase sigma factors"/>
    <property type="match status" value="1"/>
</dbReference>
<gene>
    <name evidence="9" type="ORF">ATK86_6314</name>
</gene>
<feature type="domain" description="RNA polymerase sigma factor 70 region 4 type 2" evidence="8">
    <location>
        <begin position="115"/>
        <end position="164"/>
    </location>
</feature>
<evidence type="ECO:0000256" key="5">
    <source>
        <dbReference type="ARBA" id="ARBA00023125"/>
    </source>
</evidence>
<dbReference type="InterPro" id="IPR014303">
    <property type="entry name" value="RNA_pol_sigma-70_ECF"/>
</dbReference>
<evidence type="ECO:0000256" key="4">
    <source>
        <dbReference type="ARBA" id="ARBA00023082"/>
    </source>
</evidence>
<dbReference type="RefSeq" id="WP_101467487.1">
    <property type="nucleotide sequence ID" value="NZ_PJMW01000002.1"/>
</dbReference>
<dbReference type="InterPro" id="IPR013249">
    <property type="entry name" value="RNA_pol_sigma70_r4_t2"/>
</dbReference>
<dbReference type="NCBIfam" id="TIGR02957">
    <property type="entry name" value="SigX4"/>
    <property type="match status" value="1"/>
</dbReference>
<dbReference type="PANTHER" id="PTHR30173">
    <property type="entry name" value="SIGMA 19 FACTOR"/>
    <property type="match status" value="1"/>
</dbReference>
<evidence type="ECO:0000313" key="9">
    <source>
        <dbReference type="EMBL" id="PKV81842.1"/>
    </source>
</evidence>
<protein>
    <submittedName>
        <fullName evidence="9">RNA polymerase sigma-70 factor (ECF subfamily)</fullName>
    </submittedName>
</protein>
<dbReference type="SUPFAM" id="SSF88659">
    <property type="entry name" value="Sigma3 and sigma4 domains of RNA polymerase sigma factors"/>
    <property type="match status" value="1"/>
</dbReference>
<organism evidence="9 10">
    <name type="scientific">Nocardia fluminea</name>
    <dbReference type="NCBI Taxonomy" id="134984"/>
    <lineage>
        <taxon>Bacteria</taxon>
        <taxon>Bacillati</taxon>
        <taxon>Actinomycetota</taxon>
        <taxon>Actinomycetes</taxon>
        <taxon>Mycobacteriales</taxon>
        <taxon>Nocardiaceae</taxon>
        <taxon>Nocardia</taxon>
    </lineage>
</organism>
<dbReference type="OrthoDB" id="3211555at2"/>
<keyword evidence="3" id="KW-0805">Transcription regulation</keyword>
<dbReference type="GO" id="GO:0006352">
    <property type="term" value="P:DNA-templated transcription initiation"/>
    <property type="evidence" value="ECO:0007669"/>
    <property type="project" value="InterPro"/>
</dbReference>
<dbReference type="InterPro" id="IPR036388">
    <property type="entry name" value="WH-like_DNA-bd_sf"/>
</dbReference>
<evidence type="ECO:0000259" key="7">
    <source>
        <dbReference type="Pfam" id="PF04542"/>
    </source>
</evidence>
<evidence type="ECO:0000259" key="8">
    <source>
        <dbReference type="Pfam" id="PF08281"/>
    </source>
</evidence>
<dbReference type="Proteomes" id="UP000233766">
    <property type="component" value="Unassembled WGS sequence"/>
</dbReference>
<name>A0A2N3VJN8_9NOCA</name>
<keyword evidence="5" id="KW-0238">DNA-binding</keyword>
<reference evidence="9 10" key="1">
    <citation type="submission" date="2017-12" db="EMBL/GenBank/DDBJ databases">
        <title>Sequencing the genomes of 1000 Actinobacteria strains.</title>
        <authorList>
            <person name="Klenk H.-P."/>
        </authorList>
    </citation>
    <scope>NUCLEOTIDE SEQUENCE [LARGE SCALE GENOMIC DNA]</scope>
    <source>
        <strain evidence="9 10">DSM 44489</strain>
    </source>
</reference>
<dbReference type="Gene3D" id="1.10.10.10">
    <property type="entry name" value="Winged helix-like DNA-binding domain superfamily/Winged helix DNA-binding domain"/>
    <property type="match status" value="1"/>
</dbReference>
<comment type="caution">
    <text evidence="9">The sequence shown here is derived from an EMBL/GenBank/DDBJ whole genome shotgun (WGS) entry which is preliminary data.</text>
</comment>
<evidence type="ECO:0000256" key="1">
    <source>
        <dbReference type="ARBA" id="ARBA00010641"/>
    </source>
</evidence>
<dbReference type="AlphaFoldDB" id="A0A2N3VJN8"/>
<proteinExistence type="inferred from homology"/>
<dbReference type="EMBL" id="PJMW01000002">
    <property type="protein sequence ID" value="PKV81842.1"/>
    <property type="molecule type" value="Genomic_DNA"/>
</dbReference>
<evidence type="ECO:0000256" key="3">
    <source>
        <dbReference type="ARBA" id="ARBA00023015"/>
    </source>
</evidence>
<evidence type="ECO:0000256" key="6">
    <source>
        <dbReference type="ARBA" id="ARBA00023163"/>
    </source>
</evidence>
<dbReference type="Pfam" id="PF04542">
    <property type="entry name" value="Sigma70_r2"/>
    <property type="match status" value="1"/>
</dbReference>